<protein>
    <recommendedName>
        <fullName evidence="1">Methyltransferase domain-containing protein</fullName>
    </recommendedName>
</protein>
<dbReference type="PANTHER" id="PTHR43591:SF24">
    <property type="entry name" value="2-METHOXY-6-POLYPRENYL-1,4-BENZOQUINOL METHYLASE, MITOCHONDRIAL"/>
    <property type="match status" value="1"/>
</dbReference>
<feature type="domain" description="Methyltransferase" evidence="1">
    <location>
        <begin position="65"/>
        <end position="195"/>
    </location>
</feature>
<dbReference type="SUPFAM" id="SSF53335">
    <property type="entry name" value="S-adenosyl-L-methionine-dependent methyltransferases"/>
    <property type="match status" value="1"/>
</dbReference>
<dbReference type="CDD" id="cd02440">
    <property type="entry name" value="AdoMet_MTases"/>
    <property type="match status" value="1"/>
</dbReference>
<dbReference type="Pfam" id="PF13847">
    <property type="entry name" value="Methyltransf_31"/>
    <property type="match status" value="1"/>
</dbReference>
<proteinExistence type="predicted"/>
<reference evidence="2" key="1">
    <citation type="submission" date="2021-01" db="EMBL/GenBank/DDBJ databases">
        <authorList>
            <person name="Corre E."/>
            <person name="Pelletier E."/>
            <person name="Niang G."/>
            <person name="Scheremetjew M."/>
            <person name="Finn R."/>
            <person name="Kale V."/>
            <person name="Holt S."/>
            <person name="Cochrane G."/>
            <person name="Meng A."/>
            <person name="Brown T."/>
            <person name="Cohen L."/>
        </authorList>
    </citation>
    <scope>NUCLEOTIDE SEQUENCE</scope>
    <source>
        <strain evidence="2">GSBS06</strain>
    </source>
</reference>
<dbReference type="InterPro" id="IPR029063">
    <property type="entry name" value="SAM-dependent_MTases_sf"/>
</dbReference>
<dbReference type="Gene3D" id="3.40.50.150">
    <property type="entry name" value="Vaccinia Virus protein VP39"/>
    <property type="match status" value="1"/>
</dbReference>
<gene>
    <name evidence="2" type="ORF">ASTO00021_LOCUS6033</name>
</gene>
<sequence length="300" mass="33551">MFSANVFKSLSLATRTTYRFRTLRFLSSNFVNTDTYTHGHAEAVVRQHKARTVYNSAAYLIPKLKKGLTVLDVGCGPGSISAGFAEIVGETGKVFATDCSADILDEARISTAAYDNVTVENADVYELPYDNHSFDVAHAHQVLQHLTDPVRAMREMKRVVKPGGVVACRDADYSTMLGSPDLEFIKRWNEIYKETCRRNNAEPDAGRYLFKWARESGSAASNIEYSADVVVYSPTDPTFQKAWGNAWAERSLNSAFGRQAIEYGISTKEEMMKVAIAWQEWAKDKDATFYYVNGQVLITV</sequence>
<dbReference type="GO" id="GO:0008168">
    <property type="term" value="F:methyltransferase activity"/>
    <property type="evidence" value="ECO:0007669"/>
    <property type="project" value="TreeGrafter"/>
</dbReference>
<name>A0A7S3PGI3_9STRA</name>
<evidence type="ECO:0000313" key="2">
    <source>
        <dbReference type="EMBL" id="CAE0435753.1"/>
    </source>
</evidence>
<accession>A0A7S3PGI3</accession>
<dbReference type="PANTHER" id="PTHR43591">
    <property type="entry name" value="METHYLTRANSFERASE"/>
    <property type="match status" value="1"/>
</dbReference>
<dbReference type="EMBL" id="HBIN01008145">
    <property type="protein sequence ID" value="CAE0435753.1"/>
    <property type="molecule type" value="Transcribed_RNA"/>
</dbReference>
<dbReference type="AlphaFoldDB" id="A0A7S3PGI3"/>
<organism evidence="2">
    <name type="scientific">Aplanochytrium stocchinoi</name>
    <dbReference type="NCBI Taxonomy" id="215587"/>
    <lineage>
        <taxon>Eukaryota</taxon>
        <taxon>Sar</taxon>
        <taxon>Stramenopiles</taxon>
        <taxon>Bigyra</taxon>
        <taxon>Labyrinthulomycetes</taxon>
        <taxon>Thraustochytrida</taxon>
        <taxon>Thraustochytriidae</taxon>
        <taxon>Aplanochytrium</taxon>
    </lineage>
</organism>
<evidence type="ECO:0000259" key="1">
    <source>
        <dbReference type="Pfam" id="PF13847"/>
    </source>
</evidence>
<dbReference type="InterPro" id="IPR025714">
    <property type="entry name" value="Methyltranfer_dom"/>
</dbReference>